<sequence>MTEQEFYHLMQGAVAGSHHHLEILLEMYMPLINKYSRINNVLDEDLKQYIMMHIALNISKFTIE</sequence>
<evidence type="ECO:0000259" key="1">
    <source>
        <dbReference type="Pfam" id="PF12645"/>
    </source>
</evidence>
<dbReference type="InterPro" id="IPR024760">
    <property type="entry name" value="HTH_dom_conjug_TS-like"/>
</dbReference>
<name>A0A9D1H1K6_9FIRM</name>
<proteinExistence type="predicted"/>
<dbReference type="AlphaFoldDB" id="A0A9D1H1K6"/>
<accession>A0A9D1H1K6</accession>
<dbReference type="Proteomes" id="UP000824165">
    <property type="component" value="Unassembled WGS sequence"/>
</dbReference>
<feature type="domain" description="Helix-turn-helix conjugative transposon-like" evidence="1">
    <location>
        <begin position="7"/>
        <end position="61"/>
    </location>
</feature>
<reference evidence="2" key="2">
    <citation type="journal article" date="2021" name="PeerJ">
        <title>Extensive microbial diversity within the chicken gut microbiome revealed by metagenomics and culture.</title>
        <authorList>
            <person name="Gilroy R."/>
            <person name="Ravi A."/>
            <person name="Getino M."/>
            <person name="Pursley I."/>
            <person name="Horton D.L."/>
            <person name="Alikhan N.F."/>
            <person name="Baker D."/>
            <person name="Gharbi K."/>
            <person name="Hall N."/>
            <person name="Watson M."/>
            <person name="Adriaenssens E.M."/>
            <person name="Foster-Nyarko E."/>
            <person name="Jarju S."/>
            <person name="Secka A."/>
            <person name="Antonio M."/>
            <person name="Oren A."/>
            <person name="Chaudhuri R.R."/>
            <person name="La Ragione R."/>
            <person name="Hildebrand F."/>
            <person name="Pallen M.J."/>
        </authorList>
    </citation>
    <scope>NUCLEOTIDE SEQUENCE</scope>
    <source>
        <strain evidence="2">CHK181-108</strain>
    </source>
</reference>
<evidence type="ECO:0000313" key="3">
    <source>
        <dbReference type="Proteomes" id="UP000824165"/>
    </source>
</evidence>
<gene>
    <name evidence="2" type="ORF">IAA60_03180</name>
</gene>
<dbReference type="EMBL" id="DVLU01000028">
    <property type="protein sequence ID" value="HIT84892.1"/>
    <property type="molecule type" value="Genomic_DNA"/>
</dbReference>
<dbReference type="Pfam" id="PF12645">
    <property type="entry name" value="HTH_16"/>
    <property type="match status" value="1"/>
</dbReference>
<protein>
    <submittedName>
        <fullName evidence="2">Helix-turn-helix domain-containing protein</fullName>
    </submittedName>
</protein>
<evidence type="ECO:0000313" key="2">
    <source>
        <dbReference type="EMBL" id="HIT84892.1"/>
    </source>
</evidence>
<comment type="caution">
    <text evidence="2">The sequence shown here is derived from an EMBL/GenBank/DDBJ whole genome shotgun (WGS) entry which is preliminary data.</text>
</comment>
<organism evidence="2 3">
    <name type="scientific">Candidatus Ornithomonoglobus intestinigallinarum</name>
    <dbReference type="NCBI Taxonomy" id="2840894"/>
    <lineage>
        <taxon>Bacteria</taxon>
        <taxon>Bacillati</taxon>
        <taxon>Bacillota</taxon>
        <taxon>Clostridia</taxon>
        <taxon>Candidatus Ornithomonoglobus</taxon>
    </lineage>
</organism>
<reference evidence="2" key="1">
    <citation type="submission" date="2020-10" db="EMBL/GenBank/DDBJ databases">
        <authorList>
            <person name="Gilroy R."/>
        </authorList>
    </citation>
    <scope>NUCLEOTIDE SEQUENCE</scope>
    <source>
        <strain evidence="2">CHK181-108</strain>
    </source>
</reference>